<keyword evidence="1" id="KW-0456">Lyase</keyword>
<protein>
    <submittedName>
        <fullName evidence="1">Alkylmercury lyase</fullName>
        <ecNumber evidence="1">4.99.1.2</ecNumber>
    </submittedName>
</protein>
<dbReference type="KEGG" id="ssif:AL483_09465"/>
<dbReference type="EC" id="4.99.1.2" evidence="1"/>
<dbReference type="RefSeq" id="WP_002480377.1">
    <property type="nucleotide sequence ID" value="NZ_CACRUO010000030.1"/>
</dbReference>
<name>A0A6N3BG99_STASI</name>
<dbReference type="InterPro" id="IPR053717">
    <property type="entry name" value="MerB_lyase_sf"/>
</dbReference>
<accession>A0A6N3BG99</accession>
<evidence type="ECO:0000313" key="1">
    <source>
        <dbReference type="EMBL" id="VYU03730.1"/>
    </source>
</evidence>
<dbReference type="Pfam" id="PF03243">
    <property type="entry name" value="MerB"/>
    <property type="match status" value="1"/>
</dbReference>
<gene>
    <name evidence="1" type="primary">merB</name>
    <name evidence="1" type="ORF">SSLFYP27_01264</name>
</gene>
<organism evidence="1">
    <name type="scientific">Staphylococcus simulans</name>
    <dbReference type="NCBI Taxonomy" id="1286"/>
    <lineage>
        <taxon>Bacteria</taxon>
        <taxon>Bacillati</taxon>
        <taxon>Bacillota</taxon>
        <taxon>Bacilli</taxon>
        <taxon>Bacillales</taxon>
        <taxon>Staphylococcaceae</taxon>
        <taxon>Staphylococcus</taxon>
    </lineage>
</organism>
<dbReference type="SUPFAM" id="SSF160387">
    <property type="entry name" value="NosL/MerB-like"/>
    <property type="match status" value="1"/>
</dbReference>
<sequence>MHYFNFDALLTPHEHQQRQSLIREIVKQPTTPPAFTDAYQTLLDKHVIVVQDHLITCLYPFATHPTSFKVQLSDHTTVYAMCAIDALGIHYALNEPIHIEAQCAETKEPIQISLKNGQLNTENPAIYVLFKNLCSETQCADSCCPEIQFFINKNALDQYYHTHINQNIAVENHTTYHALPLTEADTVAKEIFEIREINE</sequence>
<dbReference type="GeneID" id="77332668"/>
<dbReference type="AlphaFoldDB" id="A0A6N3BG99"/>
<dbReference type="InterPro" id="IPR004927">
    <property type="entry name" value="MerB"/>
</dbReference>
<dbReference type="GO" id="GO:0018836">
    <property type="term" value="F:alkylmercury lyase activity"/>
    <property type="evidence" value="ECO:0007669"/>
    <property type="project" value="UniProtKB-EC"/>
</dbReference>
<dbReference type="EMBL" id="CACRUO010000030">
    <property type="protein sequence ID" value="VYU03730.1"/>
    <property type="molecule type" value="Genomic_DNA"/>
</dbReference>
<proteinExistence type="predicted"/>
<dbReference type="Gene3D" id="3.30.450.410">
    <property type="match status" value="1"/>
</dbReference>
<reference evidence="1" key="1">
    <citation type="submission" date="2019-11" db="EMBL/GenBank/DDBJ databases">
        <authorList>
            <person name="Feng L."/>
        </authorList>
    </citation>
    <scope>NUCLEOTIDE SEQUENCE</scope>
    <source>
        <strain evidence="1">SsimulansLFYP27</strain>
    </source>
</reference>